<accession>A0AAN6V2P8</accession>
<dbReference type="AlphaFoldDB" id="A0AAN6V2P8"/>
<feature type="region of interest" description="Disordered" evidence="6">
    <location>
        <begin position="426"/>
        <end position="492"/>
    </location>
</feature>
<dbReference type="Proteomes" id="UP001302676">
    <property type="component" value="Unassembled WGS sequence"/>
</dbReference>
<dbReference type="Pfam" id="PF20684">
    <property type="entry name" value="Fung_rhodopsin"/>
    <property type="match status" value="1"/>
</dbReference>
<reference evidence="9" key="1">
    <citation type="journal article" date="2023" name="Mol. Phylogenet. Evol.">
        <title>Genome-scale phylogeny and comparative genomics of the fungal order Sordariales.</title>
        <authorList>
            <person name="Hensen N."/>
            <person name="Bonometti L."/>
            <person name="Westerberg I."/>
            <person name="Brannstrom I.O."/>
            <person name="Guillou S."/>
            <person name="Cros-Aarteil S."/>
            <person name="Calhoun S."/>
            <person name="Haridas S."/>
            <person name="Kuo A."/>
            <person name="Mondo S."/>
            <person name="Pangilinan J."/>
            <person name="Riley R."/>
            <person name="LaButti K."/>
            <person name="Andreopoulos B."/>
            <person name="Lipzen A."/>
            <person name="Chen C."/>
            <person name="Yan M."/>
            <person name="Daum C."/>
            <person name="Ng V."/>
            <person name="Clum A."/>
            <person name="Steindorff A."/>
            <person name="Ohm R.A."/>
            <person name="Martin F."/>
            <person name="Silar P."/>
            <person name="Natvig D.O."/>
            <person name="Lalanne C."/>
            <person name="Gautier V."/>
            <person name="Ament-Velasquez S.L."/>
            <person name="Kruys A."/>
            <person name="Hutchinson M.I."/>
            <person name="Powell A.J."/>
            <person name="Barry K."/>
            <person name="Miller A.N."/>
            <person name="Grigoriev I.V."/>
            <person name="Debuchy R."/>
            <person name="Gladieux P."/>
            <person name="Hiltunen Thoren M."/>
            <person name="Johannesson H."/>
        </authorList>
    </citation>
    <scope>NUCLEOTIDE SEQUENCE</scope>
    <source>
        <strain evidence="9">CBS 141.50</strain>
    </source>
</reference>
<reference evidence="9" key="2">
    <citation type="submission" date="2023-05" db="EMBL/GenBank/DDBJ databases">
        <authorList>
            <consortium name="Lawrence Berkeley National Laboratory"/>
            <person name="Steindorff A."/>
            <person name="Hensen N."/>
            <person name="Bonometti L."/>
            <person name="Westerberg I."/>
            <person name="Brannstrom I.O."/>
            <person name="Guillou S."/>
            <person name="Cros-Aarteil S."/>
            <person name="Calhoun S."/>
            <person name="Haridas S."/>
            <person name="Kuo A."/>
            <person name="Mondo S."/>
            <person name="Pangilinan J."/>
            <person name="Riley R."/>
            <person name="Labutti K."/>
            <person name="Andreopoulos B."/>
            <person name="Lipzen A."/>
            <person name="Chen C."/>
            <person name="Yanf M."/>
            <person name="Daum C."/>
            <person name="Ng V."/>
            <person name="Clum A."/>
            <person name="Ohm R."/>
            <person name="Martin F."/>
            <person name="Silar P."/>
            <person name="Natvig D."/>
            <person name="Lalanne C."/>
            <person name="Gautier V."/>
            <person name="Ament-Velasquez S.L."/>
            <person name="Kruys A."/>
            <person name="Hutchinson M.I."/>
            <person name="Powell A.J."/>
            <person name="Barry K."/>
            <person name="Miller A.N."/>
            <person name="Grigoriev I.V."/>
            <person name="Debuchy R."/>
            <person name="Gladieux P."/>
            <person name="Thoren M.H."/>
            <person name="Johannesson H."/>
        </authorList>
    </citation>
    <scope>NUCLEOTIDE SEQUENCE</scope>
    <source>
        <strain evidence="9">CBS 141.50</strain>
    </source>
</reference>
<comment type="subcellular location">
    <subcellularLocation>
        <location evidence="1">Membrane</location>
        <topology evidence="1">Multi-pass membrane protein</topology>
    </subcellularLocation>
</comment>
<keyword evidence="10" id="KW-1185">Reference proteome</keyword>
<proteinExistence type="inferred from homology"/>
<evidence type="ECO:0000256" key="4">
    <source>
        <dbReference type="ARBA" id="ARBA00023136"/>
    </source>
</evidence>
<evidence type="ECO:0000256" key="6">
    <source>
        <dbReference type="SAM" id="MobiDB-lite"/>
    </source>
</evidence>
<feature type="transmembrane region" description="Helical" evidence="7">
    <location>
        <begin position="196"/>
        <end position="219"/>
    </location>
</feature>
<gene>
    <name evidence="9" type="ORF">C8A04DRAFT_29514</name>
</gene>
<keyword evidence="3 7" id="KW-1133">Transmembrane helix</keyword>
<dbReference type="GO" id="GO:0016020">
    <property type="term" value="C:membrane"/>
    <property type="evidence" value="ECO:0007669"/>
    <property type="project" value="UniProtKB-SubCell"/>
</dbReference>
<dbReference type="InterPro" id="IPR049326">
    <property type="entry name" value="Rhodopsin_dom_fungi"/>
</dbReference>
<dbReference type="PANTHER" id="PTHR33048:SF47">
    <property type="entry name" value="INTEGRAL MEMBRANE PROTEIN-RELATED"/>
    <property type="match status" value="1"/>
</dbReference>
<feature type="transmembrane region" description="Helical" evidence="7">
    <location>
        <begin position="272"/>
        <end position="293"/>
    </location>
</feature>
<evidence type="ECO:0000256" key="3">
    <source>
        <dbReference type="ARBA" id="ARBA00022989"/>
    </source>
</evidence>
<feature type="transmembrane region" description="Helical" evidence="7">
    <location>
        <begin position="231"/>
        <end position="252"/>
    </location>
</feature>
<comment type="similarity">
    <text evidence="5">Belongs to the SAT4 family.</text>
</comment>
<name>A0AAN6V2P8_9PEZI</name>
<evidence type="ECO:0000256" key="7">
    <source>
        <dbReference type="SAM" id="Phobius"/>
    </source>
</evidence>
<evidence type="ECO:0000313" key="9">
    <source>
        <dbReference type="EMBL" id="KAK4142935.1"/>
    </source>
</evidence>
<keyword evidence="2 7" id="KW-0812">Transmembrane</keyword>
<feature type="transmembrane region" description="Helical" evidence="7">
    <location>
        <begin position="26"/>
        <end position="47"/>
    </location>
</feature>
<feature type="region of interest" description="Disordered" evidence="6">
    <location>
        <begin position="392"/>
        <end position="414"/>
    </location>
</feature>
<feature type="transmembrane region" description="Helical" evidence="7">
    <location>
        <begin position="146"/>
        <end position="165"/>
    </location>
</feature>
<protein>
    <recommendedName>
        <fullName evidence="8">Rhodopsin domain-containing protein</fullName>
    </recommendedName>
</protein>
<feature type="transmembrane region" description="Helical" evidence="7">
    <location>
        <begin position="59"/>
        <end position="84"/>
    </location>
</feature>
<dbReference type="InterPro" id="IPR052337">
    <property type="entry name" value="SAT4-like"/>
</dbReference>
<feature type="transmembrane region" description="Helical" evidence="7">
    <location>
        <begin position="109"/>
        <end position="134"/>
    </location>
</feature>
<dbReference type="GeneID" id="87817652"/>
<evidence type="ECO:0000259" key="8">
    <source>
        <dbReference type="Pfam" id="PF20684"/>
    </source>
</evidence>
<sequence length="514" mass="58222">MSSNDNGSGQPLFAPTGNDNIAELPFYILTWVFFALCIIAFAVRVYIRFVCFRKFVLEDYLMLIALLMHSAEAILIQLFVGYMYDVEAVEKGDFSVVGPDFFPNSKKGFTGLGTSVNLTIVGVLIVKINFLIFFKRLGAHIRKFNIAWWCVLVFTVAGAITQIGMQTFGCFFGSTDYIFSPNCAAEPALTRIFINAIYSAVIDAVSDMLIVCFPVWILWGSGISLRKKIALTFVFSLVWLTIAITIVRGSIFHQQYSMAASGEAATMQSATFTWFWFYMEFSVAFLIACLVSFRSLFVQRAKKESQPRQEKAWQEAAYRSAMRRAQLRKEKGLMGKWHALQDTMLDKFKTLEGWTGSDAETLHGGKGALPSVPSGLMTVDFQDDTNWMKNRSASGVRTVSSVEPPAAISEEESPLYQYQVSPPYEPYEQQRPQQQQQQQQQQSPQFQPPRYYHQPQQPQQAQYQSYQSYHNDQYQYQYQSQNSVPTGSVHSQETLLQDLEPVHLKPVTSVGVAK</sequence>
<evidence type="ECO:0000256" key="5">
    <source>
        <dbReference type="ARBA" id="ARBA00038359"/>
    </source>
</evidence>
<organism evidence="9 10">
    <name type="scientific">Dichotomopilus funicola</name>
    <dbReference type="NCBI Taxonomy" id="1934379"/>
    <lineage>
        <taxon>Eukaryota</taxon>
        <taxon>Fungi</taxon>
        <taxon>Dikarya</taxon>
        <taxon>Ascomycota</taxon>
        <taxon>Pezizomycotina</taxon>
        <taxon>Sordariomycetes</taxon>
        <taxon>Sordariomycetidae</taxon>
        <taxon>Sordariales</taxon>
        <taxon>Chaetomiaceae</taxon>
        <taxon>Dichotomopilus</taxon>
    </lineage>
</organism>
<keyword evidence="4 7" id="KW-0472">Membrane</keyword>
<feature type="compositionally biased region" description="Low complexity" evidence="6">
    <location>
        <begin position="426"/>
        <end position="483"/>
    </location>
</feature>
<evidence type="ECO:0000256" key="1">
    <source>
        <dbReference type="ARBA" id="ARBA00004141"/>
    </source>
</evidence>
<dbReference type="PANTHER" id="PTHR33048">
    <property type="entry name" value="PTH11-LIKE INTEGRAL MEMBRANE PROTEIN (AFU_ORTHOLOGUE AFUA_5G11245)"/>
    <property type="match status" value="1"/>
</dbReference>
<dbReference type="EMBL" id="MU853592">
    <property type="protein sequence ID" value="KAK4142935.1"/>
    <property type="molecule type" value="Genomic_DNA"/>
</dbReference>
<evidence type="ECO:0000256" key="2">
    <source>
        <dbReference type="ARBA" id="ARBA00022692"/>
    </source>
</evidence>
<dbReference type="RefSeq" id="XP_062636306.1">
    <property type="nucleotide sequence ID" value="XM_062781039.1"/>
</dbReference>
<comment type="caution">
    <text evidence="9">The sequence shown here is derived from an EMBL/GenBank/DDBJ whole genome shotgun (WGS) entry which is preliminary data.</text>
</comment>
<feature type="domain" description="Rhodopsin" evidence="8">
    <location>
        <begin position="43"/>
        <end position="298"/>
    </location>
</feature>
<evidence type="ECO:0000313" key="10">
    <source>
        <dbReference type="Proteomes" id="UP001302676"/>
    </source>
</evidence>